<keyword evidence="9" id="KW-1185">Reference proteome</keyword>
<feature type="transmembrane region" description="Helical" evidence="7">
    <location>
        <begin position="107"/>
        <end position="129"/>
    </location>
</feature>
<evidence type="ECO:0000256" key="3">
    <source>
        <dbReference type="ARBA" id="ARBA00022692"/>
    </source>
</evidence>
<feature type="transmembrane region" description="Helical" evidence="7">
    <location>
        <begin position="41"/>
        <end position="65"/>
    </location>
</feature>
<sequence>MYLWAEKLALSPSSSVKAGWTNEDMNPVPPEQRTWTTRNYVAYWVSASTNVAVWQFASSMLALGLSWRQAFVAIVLGHSLISLVMALNGTVGARYRVPFPVLIRTSFGFWFSYFTIVTRAIIGLFWFGIFTQTGGNCVYQMLKAIWPSTAHIPNSLPDNSATTTVGMMTYLIFWLVQLPLMLVSPQRIRHFFTFKAIVVPLSWLAILIWAMVRAPPSVSLAPKHATASGSTFSWAFLHALNSALGGYATLAVNIPDFTRYAKTERDQLVQPIIIPLAFTFMAFVGIAVTSAGEVLYGETLWNPLNLIDRWDNRAAAFFAALSFFIATIGTNIATNSLSAANDLTVLFPRYINIRRGQVSVALLGGWALCPWEILASAPKFLSFVSGYSIFFAPFAGIMVTDFWIVQHRILHVADMYDPHGRYRYWNGINWRAAVSLLCTIPPCIPGLIHNIRPSIRVGNASHLYDIGFFYGFFIGGGVYWACNVLWPVPTHEHNRSDLVEDSDSVSELGRETASNTDEDDARKV</sequence>
<comment type="subcellular location">
    <subcellularLocation>
        <location evidence="1">Membrane</location>
        <topology evidence="1">Multi-pass membrane protein</topology>
    </subcellularLocation>
</comment>
<accession>A0A0D7BR71</accession>
<dbReference type="AlphaFoldDB" id="A0A0D7BR71"/>
<dbReference type="InterPro" id="IPR045225">
    <property type="entry name" value="Uracil/uridine/allantoin_perm"/>
</dbReference>
<dbReference type="PANTHER" id="PTHR30618:SF0">
    <property type="entry name" value="PURINE-URACIL PERMEASE NCS1"/>
    <property type="match status" value="1"/>
</dbReference>
<keyword evidence="4 7" id="KW-1133">Transmembrane helix</keyword>
<evidence type="ECO:0000313" key="8">
    <source>
        <dbReference type="EMBL" id="KIY72705.1"/>
    </source>
</evidence>
<evidence type="ECO:0000256" key="6">
    <source>
        <dbReference type="SAM" id="MobiDB-lite"/>
    </source>
</evidence>
<dbReference type="Pfam" id="PF02133">
    <property type="entry name" value="Transp_cyt_pur"/>
    <property type="match status" value="1"/>
</dbReference>
<dbReference type="InterPro" id="IPR001248">
    <property type="entry name" value="Pur-cyt_permease"/>
</dbReference>
<reference evidence="8 9" key="1">
    <citation type="journal article" date="2015" name="Fungal Genet. Biol.">
        <title>Evolution of novel wood decay mechanisms in Agaricales revealed by the genome sequences of Fistulina hepatica and Cylindrobasidium torrendii.</title>
        <authorList>
            <person name="Floudas D."/>
            <person name="Held B.W."/>
            <person name="Riley R."/>
            <person name="Nagy L.G."/>
            <person name="Koehler G."/>
            <person name="Ransdell A.S."/>
            <person name="Younus H."/>
            <person name="Chow J."/>
            <person name="Chiniquy J."/>
            <person name="Lipzen A."/>
            <person name="Tritt A."/>
            <person name="Sun H."/>
            <person name="Haridas S."/>
            <person name="LaButti K."/>
            <person name="Ohm R.A."/>
            <person name="Kues U."/>
            <person name="Blanchette R.A."/>
            <person name="Grigoriev I.V."/>
            <person name="Minto R.E."/>
            <person name="Hibbett D.S."/>
        </authorList>
    </citation>
    <scope>NUCLEOTIDE SEQUENCE [LARGE SCALE GENOMIC DNA]</scope>
    <source>
        <strain evidence="8 9">FP15055 ss-10</strain>
    </source>
</reference>
<keyword evidence="3 7" id="KW-0812">Transmembrane</keyword>
<feature type="transmembrane region" description="Helical" evidence="7">
    <location>
        <begin position="358"/>
        <end position="377"/>
    </location>
</feature>
<feature type="transmembrane region" description="Helical" evidence="7">
    <location>
        <begin position="272"/>
        <end position="296"/>
    </location>
</feature>
<dbReference type="GO" id="GO:0005886">
    <property type="term" value="C:plasma membrane"/>
    <property type="evidence" value="ECO:0007669"/>
    <property type="project" value="TreeGrafter"/>
</dbReference>
<dbReference type="InterPro" id="IPR012681">
    <property type="entry name" value="NCS1"/>
</dbReference>
<gene>
    <name evidence="8" type="ORF">CYLTODRAFT_367200</name>
</gene>
<feature type="transmembrane region" description="Helical" evidence="7">
    <location>
        <begin position="71"/>
        <end position="95"/>
    </location>
</feature>
<dbReference type="CDD" id="cd11482">
    <property type="entry name" value="SLC-NCS1sbd_NRT1-like"/>
    <property type="match status" value="1"/>
</dbReference>
<organism evidence="8 9">
    <name type="scientific">Cylindrobasidium torrendii FP15055 ss-10</name>
    <dbReference type="NCBI Taxonomy" id="1314674"/>
    <lineage>
        <taxon>Eukaryota</taxon>
        <taxon>Fungi</taxon>
        <taxon>Dikarya</taxon>
        <taxon>Basidiomycota</taxon>
        <taxon>Agaricomycotina</taxon>
        <taxon>Agaricomycetes</taxon>
        <taxon>Agaricomycetidae</taxon>
        <taxon>Agaricales</taxon>
        <taxon>Marasmiineae</taxon>
        <taxon>Physalacriaceae</taxon>
        <taxon>Cylindrobasidium</taxon>
    </lineage>
</organism>
<comment type="similarity">
    <text evidence="2">Belongs to the purine-cytosine permease (2.A.39) family.</text>
</comment>
<feature type="transmembrane region" description="Helical" evidence="7">
    <location>
        <begin position="232"/>
        <end position="252"/>
    </location>
</feature>
<feature type="transmembrane region" description="Helical" evidence="7">
    <location>
        <begin position="383"/>
        <end position="405"/>
    </location>
</feature>
<dbReference type="GO" id="GO:0015205">
    <property type="term" value="F:nucleobase transmembrane transporter activity"/>
    <property type="evidence" value="ECO:0007669"/>
    <property type="project" value="TreeGrafter"/>
</dbReference>
<dbReference type="Proteomes" id="UP000054007">
    <property type="component" value="Unassembled WGS sequence"/>
</dbReference>
<evidence type="ECO:0000256" key="1">
    <source>
        <dbReference type="ARBA" id="ARBA00004141"/>
    </source>
</evidence>
<evidence type="ECO:0000256" key="5">
    <source>
        <dbReference type="ARBA" id="ARBA00023136"/>
    </source>
</evidence>
<dbReference type="FunFam" id="1.10.4160.10:FF:000001">
    <property type="entry name" value="Uracil permease, putative"/>
    <property type="match status" value="1"/>
</dbReference>
<dbReference type="NCBIfam" id="TIGR00800">
    <property type="entry name" value="ncs1"/>
    <property type="match status" value="1"/>
</dbReference>
<dbReference type="OrthoDB" id="2018619at2759"/>
<feature type="transmembrane region" description="Helical" evidence="7">
    <location>
        <begin position="428"/>
        <end position="448"/>
    </location>
</feature>
<feature type="transmembrane region" description="Helical" evidence="7">
    <location>
        <begin position="468"/>
        <end position="486"/>
    </location>
</feature>
<evidence type="ECO:0000256" key="2">
    <source>
        <dbReference type="ARBA" id="ARBA00008974"/>
    </source>
</evidence>
<dbReference type="EMBL" id="KN880441">
    <property type="protein sequence ID" value="KIY72705.1"/>
    <property type="molecule type" value="Genomic_DNA"/>
</dbReference>
<name>A0A0D7BR71_9AGAR</name>
<dbReference type="Gene3D" id="1.10.4160.10">
    <property type="entry name" value="Hydantoin permease"/>
    <property type="match status" value="1"/>
</dbReference>
<feature type="region of interest" description="Disordered" evidence="6">
    <location>
        <begin position="499"/>
        <end position="524"/>
    </location>
</feature>
<feature type="transmembrane region" description="Helical" evidence="7">
    <location>
        <begin position="161"/>
        <end position="180"/>
    </location>
</feature>
<dbReference type="PANTHER" id="PTHR30618">
    <property type="entry name" value="NCS1 FAMILY PURINE/PYRIMIDINE TRANSPORTER"/>
    <property type="match status" value="1"/>
</dbReference>
<evidence type="ECO:0000313" key="9">
    <source>
        <dbReference type="Proteomes" id="UP000054007"/>
    </source>
</evidence>
<protein>
    <submittedName>
        <fullName evidence="8">Cytosine-purine permease</fullName>
    </submittedName>
</protein>
<evidence type="ECO:0000256" key="7">
    <source>
        <dbReference type="SAM" id="Phobius"/>
    </source>
</evidence>
<feature type="transmembrane region" description="Helical" evidence="7">
    <location>
        <begin position="192"/>
        <end position="212"/>
    </location>
</feature>
<keyword evidence="5 7" id="KW-0472">Membrane</keyword>
<proteinExistence type="inferred from homology"/>
<evidence type="ECO:0000256" key="4">
    <source>
        <dbReference type="ARBA" id="ARBA00022989"/>
    </source>
</evidence>
<feature type="transmembrane region" description="Helical" evidence="7">
    <location>
        <begin position="316"/>
        <end position="337"/>
    </location>
</feature>